<evidence type="ECO:0000256" key="12">
    <source>
        <dbReference type="SAM" id="MobiDB-lite"/>
    </source>
</evidence>
<comment type="caution">
    <text evidence="14">The sequence shown here is derived from an EMBL/GenBank/DDBJ whole genome shotgun (WGS) entry which is preliminary data.</text>
</comment>
<keyword evidence="4" id="KW-0156">Chromatin regulator</keyword>
<dbReference type="PANTHER" id="PTHR12480:SF32">
    <property type="entry name" value="BIFUNCTIONAL ARGININE DEMETHYLASE AND LYSYL-HYDROXYLASE JMJD6"/>
    <property type="match status" value="1"/>
</dbReference>
<evidence type="ECO:0000256" key="3">
    <source>
        <dbReference type="ARBA" id="ARBA00022723"/>
    </source>
</evidence>
<name>A0AAD5Y0Y6_9FUNG</name>
<evidence type="ECO:0000256" key="5">
    <source>
        <dbReference type="ARBA" id="ARBA00022964"/>
    </source>
</evidence>
<keyword evidence="3" id="KW-0479">Metal-binding</keyword>
<evidence type="ECO:0000256" key="6">
    <source>
        <dbReference type="ARBA" id="ARBA00023002"/>
    </source>
</evidence>
<evidence type="ECO:0000256" key="1">
    <source>
        <dbReference type="ARBA" id="ARBA00001954"/>
    </source>
</evidence>
<dbReference type="Gene3D" id="1.20.1280.270">
    <property type="match status" value="1"/>
</dbReference>
<dbReference type="SUPFAM" id="SSF51197">
    <property type="entry name" value="Clavaminate synthase-like"/>
    <property type="match status" value="1"/>
</dbReference>
<evidence type="ECO:0000256" key="8">
    <source>
        <dbReference type="ARBA" id="ARBA00023015"/>
    </source>
</evidence>
<feature type="domain" description="JmjC" evidence="13">
    <location>
        <begin position="149"/>
        <end position="316"/>
    </location>
</feature>
<evidence type="ECO:0000313" key="15">
    <source>
        <dbReference type="Proteomes" id="UP001211065"/>
    </source>
</evidence>
<evidence type="ECO:0000256" key="4">
    <source>
        <dbReference type="ARBA" id="ARBA00022853"/>
    </source>
</evidence>
<evidence type="ECO:0000256" key="9">
    <source>
        <dbReference type="ARBA" id="ARBA00023163"/>
    </source>
</evidence>
<evidence type="ECO:0000256" key="7">
    <source>
        <dbReference type="ARBA" id="ARBA00023004"/>
    </source>
</evidence>
<feature type="region of interest" description="Disordered" evidence="12">
    <location>
        <begin position="114"/>
        <end position="144"/>
    </location>
</feature>
<dbReference type="Proteomes" id="UP001211065">
    <property type="component" value="Unassembled WGS sequence"/>
</dbReference>
<dbReference type="Gene3D" id="2.60.120.650">
    <property type="entry name" value="Cupin"/>
    <property type="match status" value="1"/>
</dbReference>
<evidence type="ECO:0000256" key="11">
    <source>
        <dbReference type="ARBA" id="ARBA00038068"/>
    </source>
</evidence>
<gene>
    <name evidence="14" type="primary">JMJD6</name>
    <name evidence="14" type="ORF">HK099_006135</name>
</gene>
<dbReference type="InterPro" id="IPR050910">
    <property type="entry name" value="JMJD6_ArgDemeth/LysHydrox"/>
</dbReference>
<comment type="cofactor">
    <cofactor evidence="1">
        <name>Fe(2+)</name>
        <dbReference type="ChEBI" id="CHEBI:29033"/>
    </cofactor>
</comment>
<dbReference type="InterPro" id="IPR003347">
    <property type="entry name" value="JmjC_dom"/>
</dbReference>
<keyword evidence="10" id="KW-0539">Nucleus</keyword>
<evidence type="ECO:0000256" key="2">
    <source>
        <dbReference type="ARBA" id="ARBA00004123"/>
    </source>
</evidence>
<keyword evidence="9" id="KW-0804">Transcription</keyword>
<comment type="similarity">
    <text evidence="11">Belongs to the JMJD6 family.</text>
</comment>
<keyword evidence="15" id="KW-1185">Reference proteome</keyword>
<comment type="subcellular location">
    <subcellularLocation>
        <location evidence="2">Nucleus</location>
    </subcellularLocation>
</comment>
<feature type="region of interest" description="Disordered" evidence="12">
    <location>
        <begin position="371"/>
        <end position="403"/>
    </location>
</feature>
<keyword evidence="5" id="KW-0223">Dioxygenase</keyword>
<keyword evidence="8" id="KW-0805">Transcription regulation</keyword>
<dbReference type="PANTHER" id="PTHR12480">
    <property type="entry name" value="ARGININE DEMETHYLASE AND LYSYL-HYDROXYLASE JMJD"/>
    <property type="match status" value="1"/>
</dbReference>
<dbReference type="SMART" id="SM00558">
    <property type="entry name" value="JmjC"/>
    <property type="match status" value="1"/>
</dbReference>
<evidence type="ECO:0000256" key="10">
    <source>
        <dbReference type="ARBA" id="ARBA00023242"/>
    </source>
</evidence>
<keyword evidence="6" id="KW-0560">Oxidoreductase</keyword>
<dbReference type="GO" id="GO:0005737">
    <property type="term" value="C:cytoplasm"/>
    <property type="evidence" value="ECO:0007669"/>
    <property type="project" value="TreeGrafter"/>
</dbReference>
<dbReference type="Pfam" id="PF02373">
    <property type="entry name" value="JmjC"/>
    <property type="match status" value="1"/>
</dbReference>
<organism evidence="14 15">
    <name type="scientific">Clydaea vesicula</name>
    <dbReference type="NCBI Taxonomy" id="447962"/>
    <lineage>
        <taxon>Eukaryota</taxon>
        <taxon>Fungi</taxon>
        <taxon>Fungi incertae sedis</taxon>
        <taxon>Chytridiomycota</taxon>
        <taxon>Chytridiomycota incertae sedis</taxon>
        <taxon>Chytridiomycetes</taxon>
        <taxon>Lobulomycetales</taxon>
        <taxon>Lobulomycetaceae</taxon>
        <taxon>Clydaea</taxon>
    </lineage>
</organism>
<dbReference type="PROSITE" id="PS51184">
    <property type="entry name" value="JMJC"/>
    <property type="match status" value="1"/>
</dbReference>
<feature type="compositionally biased region" description="Low complexity" evidence="12">
    <location>
        <begin position="372"/>
        <end position="388"/>
    </location>
</feature>
<dbReference type="GO" id="GO:0033749">
    <property type="term" value="F:histone H4R3 demethylase activity"/>
    <property type="evidence" value="ECO:0007669"/>
    <property type="project" value="TreeGrafter"/>
</dbReference>
<keyword evidence="7" id="KW-0408">Iron</keyword>
<dbReference type="GO" id="GO:0046872">
    <property type="term" value="F:metal ion binding"/>
    <property type="evidence" value="ECO:0007669"/>
    <property type="project" value="UniProtKB-KW"/>
</dbReference>
<dbReference type="EMBL" id="JADGJW010000051">
    <property type="protein sequence ID" value="KAJ3225837.1"/>
    <property type="molecule type" value="Genomic_DNA"/>
</dbReference>
<sequence>MSTFTDITYKGNVKVIDYDKYSIDKFERKFELLCRPCVILNATSKWKANEKWNTLDLCKNYNNEKFKIGEDDDGDNVYLSMKYFLHYSFSEEGLKDDSPLYIFDSGFAERKSNNTADSLKNRKKNKNNEEINGNGKRKLTSTDKKYKSLSPSTLLEDFEVPKYFTDDLFQLAGERRRPPYRWMVIGGARSGTGIHQDPLGTSAWNALVTGHKRWILFPPNVSKEIVDPGRLGDREGITWFVKMWDKFQQPSAVLPGKTFGEELGMISFVQGPNEVVFVPSGWYHCVINCDFTIAVTQNFCSFANLDIVWLKTRNSRPKLANKILKELKRLSEKENLKDRNIPRSLRHHSADKFKKCIKTLQELSTIPDLFTSSSDSSSSSSSSFSSSDGDNENFDTESESDVNGTCFCKKCKILRKKRVKLLE</sequence>
<feature type="compositionally biased region" description="Acidic residues" evidence="12">
    <location>
        <begin position="389"/>
        <end position="400"/>
    </location>
</feature>
<evidence type="ECO:0000313" key="14">
    <source>
        <dbReference type="EMBL" id="KAJ3225837.1"/>
    </source>
</evidence>
<accession>A0AAD5Y0Y6</accession>
<dbReference type="AlphaFoldDB" id="A0AAD5Y0Y6"/>
<dbReference type="GO" id="GO:0106140">
    <property type="term" value="F:P-TEFb complex binding"/>
    <property type="evidence" value="ECO:0007669"/>
    <property type="project" value="TreeGrafter"/>
</dbReference>
<protein>
    <submittedName>
        <fullName evidence="14">Jumonji domain-containing protein 6</fullName>
    </submittedName>
</protein>
<dbReference type="GO" id="GO:0005634">
    <property type="term" value="C:nucleus"/>
    <property type="evidence" value="ECO:0007669"/>
    <property type="project" value="UniProtKB-SubCell"/>
</dbReference>
<proteinExistence type="inferred from homology"/>
<evidence type="ECO:0000259" key="13">
    <source>
        <dbReference type="PROSITE" id="PS51184"/>
    </source>
</evidence>
<reference evidence="14" key="1">
    <citation type="submission" date="2020-05" db="EMBL/GenBank/DDBJ databases">
        <title>Phylogenomic resolution of chytrid fungi.</title>
        <authorList>
            <person name="Stajich J.E."/>
            <person name="Amses K."/>
            <person name="Simmons R."/>
            <person name="Seto K."/>
            <person name="Myers J."/>
            <person name="Bonds A."/>
            <person name="Quandt C.A."/>
            <person name="Barry K."/>
            <person name="Liu P."/>
            <person name="Grigoriev I."/>
            <person name="Longcore J.E."/>
            <person name="James T.Y."/>
        </authorList>
    </citation>
    <scope>NUCLEOTIDE SEQUENCE</scope>
    <source>
        <strain evidence="14">JEL0476</strain>
    </source>
</reference>